<organism evidence="2 3">
    <name type="scientific">Chryseobacterium polytrichastri</name>
    <dbReference type="NCBI Taxonomy" id="1302687"/>
    <lineage>
        <taxon>Bacteria</taxon>
        <taxon>Pseudomonadati</taxon>
        <taxon>Bacteroidota</taxon>
        <taxon>Flavobacteriia</taxon>
        <taxon>Flavobacteriales</taxon>
        <taxon>Weeksellaceae</taxon>
        <taxon>Chryseobacterium group</taxon>
        <taxon>Chryseobacterium</taxon>
    </lineage>
</organism>
<evidence type="ECO:0000313" key="3">
    <source>
        <dbReference type="Proteomes" id="UP000184364"/>
    </source>
</evidence>
<dbReference type="InterPro" id="IPR003646">
    <property type="entry name" value="SH3-like_bac-type"/>
</dbReference>
<sequence>MNLQSYLKWLYILSFLFNISCNGQKKESPTLSTKQVKDKMEKIKFTDMFNEGTNIKFTPDDLNKTDSEIENFKKKLMLYNEQHPLIEDFDISNLSYLLNNETFFDLQHYTNSSWLQYFITKYKIEGSKLNDLMQQAIQQEDYNAVKILLNNNYIVSQKDLNTLAKTEKEIKDKVQENKTDGYESYIISNSKINLISNEINKKLYSYKVSDPDGYTNLRKDKNTSSEILQQIKSGESIDVLENQGDWWLVKTSEGKQGYVHKSRVKVN</sequence>
<dbReference type="Pfam" id="PF08239">
    <property type="entry name" value="SH3_3"/>
    <property type="match status" value="1"/>
</dbReference>
<protein>
    <submittedName>
        <fullName evidence="2">SH3 domain-containing protein</fullName>
    </submittedName>
</protein>
<dbReference type="SUPFAM" id="SSF50044">
    <property type="entry name" value="SH3-domain"/>
    <property type="match status" value="1"/>
</dbReference>
<dbReference type="PROSITE" id="PS51781">
    <property type="entry name" value="SH3B"/>
    <property type="match status" value="1"/>
</dbReference>
<evidence type="ECO:0000259" key="1">
    <source>
        <dbReference type="PROSITE" id="PS51781"/>
    </source>
</evidence>
<proteinExistence type="predicted"/>
<reference evidence="3" key="1">
    <citation type="submission" date="2016-11" db="EMBL/GenBank/DDBJ databases">
        <authorList>
            <person name="Varghese N."/>
            <person name="Submissions S."/>
        </authorList>
    </citation>
    <scope>NUCLEOTIDE SEQUENCE [LARGE SCALE GENOMIC DNA]</scope>
    <source>
        <strain evidence="3">DSM 26899</strain>
    </source>
</reference>
<gene>
    <name evidence="2" type="ORF">SAMN05444267_10128</name>
</gene>
<dbReference type="Proteomes" id="UP000184364">
    <property type="component" value="Unassembled WGS sequence"/>
</dbReference>
<dbReference type="SMART" id="SM00287">
    <property type="entry name" value="SH3b"/>
    <property type="match status" value="1"/>
</dbReference>
<keyword evidence="3" id="KW-1185">Reference proteome</keyword>
<feature type="domain" description="SH3b" evidence="1">
    <location>
        <begin position="203"/>
        <end position="267"/>
    </location>
</feature>
<evidence type="ECO:0000313" key="2">
    <source>
        <dbReference type="EMBL" id="SHL10186.1"/>
    </source>
</evidence>
<dbReference type="AlphaFoldDB" id="A0A1M6XWA4"/>
<accession>A0A1M6XWA4</accession>
<dbReference type="STRING" id="1302687.SAMN05444267_10128"/>
<dbReference type="InterPro" id="IPR036028">
    <property type="entry name" value="SH3-like_dom_sf"/>
</dbReference>
<name>A0A1M6XWA4_9FLAO</name>
<dbReference type="Gene3D" id="2.30.30.40">
    <property type="entry name" value="SH3 Domains"/>
    <property type="match status" value="1"/>
</dbReference>
<dbReference type="EMBL" id="FRAV01000012">
    <property type="protein sequence ID" value="SHL10186.1"/>
    <property type="molecule type" value="Genomic_DNA"/>
</dbReference>
<dbReference type="OrthoDB" id="7054664at2"/>